<organism evidence="6 7">
    <name type="scientific">Exserohilum turcicum (strain 28A)</name>
    <name type="common">Northern leaf blight fungus</name>
    <name type="synonym">Setosphaeria turcica</name>
    <dbReference type="NCBI Taxonomy" id="671987"/>
    <lineage>
        <taxon>Eukaryota</taxon>
        <taxon>Fungi</taxon>
        <taxon>Dikarya</taxon>
        <taxon>Ascomycota</taxon>
        <taxon>Pezizomycotina</taxon>
        <taxon>Dothideomycetes</taxon>
        <taxon>Pleosporomycetidae</taxon>
        <taxon>Pleosporales</taxon>
        <taxon>Pleosporineae</taxon>
        <taxon>Pleosporaceae</taxon>
        <taxon>Exserohilum</taxon>
    </lineage>
</organism>
<evidence type="ECO:0000256" key="1">
    <source>
        <dbReference type="ARBA" id="ARBA00007374"/>
    </source>
</evidence>
<feature type="region of interest" description="Disordered" evidence="5">
    <location>
        <begin position="999"/>
        <end position="1047"/>
    </location>
</feature>
<dbReference type="PANTHER" id="PTHR12400:SF21">
    <property type="entry name" value="KINASE"/>
    <property type="match status" value="1"/>
</dbReference>
<dbReference type="InterPro" id="IPR005522">
    <property type="entry name" value="IPK"/>
</dbReference>
<feature type="compositionally biased region" description="Basic and acidic residues" evidence="5">
    <location>
        <begin position="1625"/>
        <end position="1638"/>
    </location>
</feature>
<dbReference type="SUPFAM" id="SSF56104">
    <property type="entry name" value="SAICAR synthase-like"/>
    <property type="match status" value="1"/>
</dbReference>
<evidence type="ECO:0000256" key="3">
    <source>
        <dbReference type="ARBA" id="ARBA00022777"/>
    </source>
</evidence>
<feature type="compositionally biased region" description="Polar residues" evidence="5">
    <location>
        <begin position="1030"/>
        <end position="1041"/>
    </location>
</feature>
<feature type="compositionally biased region" description="Low complexity" evidence="5">
    <location>
        <begin position="1224"/>
        <end position="1237"/>
    </location>
</feature>
<feature type="compositionally biased region" description="Basic and acidic residues" evidence="5">
    <location>
        <begin position="1535"/>
        <end position="1548"/>
    </location>
</feature>
<feature type="compositionally biased region" description="Acidic residues" evidence="5">
    <location>
        <begin position="377"/>
        <end position="388"/>
    </location>
</feature>
<feature type="compositionally biased region" description="Basic residues" evidence="5">
    <location>
        <begin position="1345"/>
        <end position="1355"/>
    </location>
</feature>
<reference evidence="6 7" key="1">
    <citation type="journal article" date="2012" name="PLoS Pathog.">
        <title>Diverse lifestyles and strategies of plant pathogenesis encoded in the genomes of eighteen Dothideomycetes fungi.</title>
        <authorList>
            <person name="Ohm R.A."/>
            <person name="Feau N."/>
            <person name="Henrissat B."/>
            <person name="Schoch C.L."/>
            <person name="Horwitz B.A."/>
            <person name="Barry K.W."/>
            <person name="Condon B.J."/>
            <person name="Copeland A.C."/>
            <person name="Dhillon B."/>
            <person name="Glaser F."/>
            <person name="Hesse C.N."/>
            <person name="Kosti I."/>
            <person name="LaButti K."/>
            <person name="Lindquist E.A."/>
            <person name="Lucas S."/>
            <person name="Salamov A.A."/>
            <person name="Bradshaw R.E."/>
            <person name="Ciuffetti L."/>
            <person name="Hamelin R.C."/>
            <person name="Kema G.H.J."/>
            <person name="Lawrence C."/>
            <person name="Scott J.A."/>
            <person name="Spatafora J.W."/>
            <person name="Turgeon B.G."/>
            <person name="de Wit P.J.G.M."/>
            <person name="Zhong S."/>
            <person name="Goodwin S.B."/>
            <person name="Grigoriev I.V."/>
        </authorList>
    </citation>
    <scope>NUCLEOTIDE SEQUENCE [LARGE SCALE GENOMIC DNA]</scope>
    <source>
        <strain evidence="7">28A</strain>
    </source>
</reference>
<dbReference type="RefSeq" id="XP_008030328.1">
    <property type="nucleotide sequence ID" value="XM_008032137.1"/>
</dbReference>
<feature type="compositionally biased region" description="Low complexity" evidence="5">
    <location>
        <begin position="695"/>
        <end position="716"/>
    </location>
</feature>
<feature type="compositionally biased region" description="Polar residues" evidence="5">
    <location>
        <begin position="1361"/>
        <end position="1378"/>
    </location>
</feature>
<feature type="region of interest" description="Disordered" evidence="5">
    <location>
        <begin position="1105"/>
        <end position="1193"/>
    </location>
</feature>
<feature type="region of interest" description="Disordered" evidence="5">
    <location>
        <begin position="74"/>
        <end position="404"/>
    </location>
</feature>
<proteinExistence type="inferred from homology"/>
<feature type="region of interest" description="Disordered" evidence="5">
    <location>
        <begin position="1844"/>
        <end position="1880"/>
    </location>
</feature>
<dbReference type="eggNOG" id="KOG1620">
    <property type="taxonomic scope" value="Eukaryota"/>
</dbReference>
<dbReference type="HOGENOM" id="CLU_234526_0_0_1"/>
<feature type="compositionally biased region" description="Basic and acidic residues" evidence="5">
    <location>
        <begin position="1145"/>
        <end position="1170"/>
    </location>
</feature>
<comment type="similarity">
    <text evidence="1 4">Belongs to the inositol phosphokinase (IPK) family.</text>
</comment>
<dbReference type="Proteomes" id="UP000016935">
    <property type="component" value="Unassembled WGS sequence"/>
</dbReference>
<dbReference type="OrthoDB" id="2573163at2759"/>
<protein>
    <recommendedName>
        <fullName evidence="4">Kinase</fullName>
        <ecNumber evidence="4">2.7.-.-</ecNumber>
    </recommendedName>
</protein>
<keyword evidence="3 4" id="KW-0418">Kinase</keyword>
<feature type="region of interest" description="Disordered" evidence="5">
    <location>
        <begin position="1345"/>
        <end position="1395"/>
    </location>
</feature>
<evidence type="ECO:0000256" key="2">
    <source>
        <dbReference type="ARBA" id="ARBA00022679"/>
    </source>
</evidence>
<dbReference type="GO" id="GO:0032958">
    <property type="term" value="P:inositol phosphate biosynthetic process"/>
    <property type="evidence" value="ECO:0007669"/>
    <property type="project" value="InterPro"/>
</dbReference>
<keyword evidence="2 4" id="KW-0808">Transferase</keyword>
<feature type="region of interest" description="Disordered" evidence="5">
    <location>
        <begin position="494"/>
        <end position="513"/>
    </location>
</feature>
<dbReference type="EMBL" id="KB908855">
    <property type="protein sequence ID" value="EOA81972.1"/>
    <property type="molecule type" value="Genomic_DNA"/>
</dbReference>
<dbReference type="STRING" id="671987.R0K0I9"/>
<feature type="region of interest" description="Disordered" evidence="5">
    <location>
        <begin position="923"/>
        <end position="978"/>
    </location>
</feature>
<feature type="compositionally biased region" description="Pro residues" evidence="5">
    <location>
        <begin position="603"/>
        <end position="614"/>
    </location>
</feature>
<gene>
    <name evidence="6" type="ORF">SETTUDRAFT_141847</name>
</gene>
<feature type="compositionally biased region" description="Low complexity" evidence="5">
    <location>
        <begin position="593"/>
        <end position="602"/>
    </location>
</feature>
<dbReference type="GO" id="GO:0005634">
    <property type="term" value="C:nucleus"/>
    <property type="evidence" value="ECO:0007669"/>
    <property type="project" value="TreeGrafter"/>
</dbReference>
<dbReference type="GeneID" id="19396638"/>
<dbReference type="GO" id="GO:0000824">
    <property type="term" value="F:inositol-1,4,5,6-tetrakisphosphate 3-kinase activity"/>
    <property type="evidence" value="ECO:0007669"/>
    <property type="project" value="TreeGrafter"/>
</dbReference>
<evidence type="ECO:0000256" key="5">
    <source>
        <dbReference type="SAM" id="MobiDB-lite"/>
    </source>
</evidence>
<name>R0K0I9_EXST2</name>
<feature type="compositionally biased region" description="Basic and acidic residues" evidence="5">
    <location>
        <begin position="882"/>
        <end position="895"/>
    </location>
</feature>
<feature type="region of interest" description="Disordered" evidence="5">
    <location>
        <begin position="1442"/>
        <end position="1461"/>
    </location>
</feature>
<feature type="region of interest" description="Disordered" evidence="5">
    <location>
        <begin position="1206"/>
        <end position="1282"/>
    </location>
</feature>
<dbReference type="PANTHER" id="PTHR12400">
    <property type="entry name" value="INOSITOL POLYPHOSPHATE KINASE"/>
    <property type="match status" value="1"/>
</dbReference>
<feature type="compositionally biased region" description="Polar residues" evidence="5">
    <location>
        <begin position="1178"/>
        <end position="1193"/>
    </location>
</feature>
<dbReference type="InterPro" id="IPR038286">
    <property type="entry name" value="IPK_sf"/>
</dbReference>
<dbReference type="GO" id="GO:0046854">
    <property type="term" value="P:phosphatidylinositol phosphate biosynthetic process"/>
    <property type="evidence" value="ECO:0007669"/>
    <property type="project" value="TreeGrafter"/>
</dbReference>
<feature type="compositionally biased region" description="Basic and acidic residues" evidence="5">
    <location>
        <begin position="942"/>
        <end position="965"/>
    </location>
</feature>
<feature type="compositionally biased region" description="Low complexity" evidence="5">
    <location>
        <begin position="259"/>
        <end position="271"/>
    </location>
</feature>
<feature type="compositionally biased region" description="Low complexity" evidence="5">
    <location>
        <begin position="676"/>
        <end position="685"/>
    </location>
</feature>
<dbReference type="EC" id="2.7.-.-" evidence="4"/>
<evidence type="ECO:0000313" key="6">
    <source>
        <dbReference type="EMBL" id="EOA81972.1"/>
    </source>
</evidence>
<feature type="compositionally biased region" description="Polar residues" evidence="5">
    <location>
        <begin position="1502"/>
        <end position="1534"/>
    </location>
</feature>
<reference evidence="6 7" key="2">
    <citation type="journal article" date="2013" name="PLoS Genet.">
        <title>Comparative genome structure, secondary metabolite, and effector coding capacity across Cochliobolus pathogens.</title>
        <authorList>
            <person name="Condon B.J."/>
            <person name="Leng Y."/>
            <person name="Wu D."/>
            <person name="Bushley K.E."/>
            <person name="Ohm R.A."/>
            <person name="Otillar R."/>
            <person name="Martin J."/>
            <person name="Schackwitz W."/>
            <person name="Grimwood J."/>
            <person name="MohdZainudin N."/>
            <person name="Xue C."/>
            <person name="Wang R."/>
            <person name="Manning V.A."/>
            <person name="Dhillon B."/>
            <person name="Tu Z.J."/>
            <person name="Steffenson B.J."/>
            <person name="Salamov A."/>
            <person name="Sun H."/>
            <person name="Lowry S."/>
            <person name="LaButti K."/>
            <person name="Han J."/>
            <person name="Copeland A."/>
            <person name="Lindquist E."/>
            <person name="Barry K."/>
            <person name="Schmutz J."/>
            <person name="Baker S.E."/>
            <person name="Ciuffetti L.M."/>
            <person name="Grigoriev I.V."/>
            <person name="Zhong S."/>
            <person name="Turgeon B.G."/>
        </authorList>
    </citation>
    <scope>NUCLEOTIDE SEQUENCE [LARGE SCALE GENOMIC DNA]</scope>
    <source>
        <strain evidence="7">28A</strain>
    </source>
</reference>
<keyword evidence="7" id="KW-1185">Reference proteome</keyword>
<feature type="compositionally biased region" description="Polar residues" evidence="5">
    <location>
        <begin position="276"/>
        <end position="315"/>
    </location>
</feature>
<dbReference type="Pfam" id="PF03770">
    <property type="entry name" value="IPK"/>
    <property type="match status" value="1"/>
</dbReference>
<dbReference type="Gene3D" id="3.30.470.160">
    <property type="entry name" value="Inositol polyphosphate kinase"/>
    <property type="match status" value="1"/>
</dbReference>
<feature type="region of interest" description="Disordered" evidence="5">
    <location>
        <begin position="585"/>
        <end position="742"/>
    </location>
</feature>
<dbReference type="GO" id="GO:0005737">
    <property type="term" value="C:cytoplasm"/>
    <property type="evidence" value="ECO:0007669"/>
    <property type="project" value="TreeGrafter"/>
</dbReference>
<feature type="region of interest" description="Disordered" evidence="5">
    <location>
        <begin position="882"/>
        <end position="903"/>
    </location>
</feature>
<sequence>MPPSLHPHLRHLAAAADNDFYTCPDDVIEEPPLDFHDAGLRAAKRTRVEAIAAQYLRGRPPVILTASLRGPFDNGWKNPWAKSKKEKQRALGRIGKGKAARPDDARPKRRGSRTQSTARSVAPSIASPETSRATRDMNLSAREHDTSLHDVQVPPSTAPLPGGDSACPTAEPFSADTGPRIHRQSPSTNPFWLRRPDSARVDMRRAANEHPDTSPTRSRSRHHDSQTESVAELQVSLPKGPVQLQRQSPRVLSPHHGRSSASASMDISSPARDSHVPSSAMQHQAQSATPPHSTHPGQRSQRTIPIVTSSMGSQSRKTGKAGDAGGKPPKPRPRAVNFDSSPEKGSPTTEQGHEASTLGGFTDAAESTEASIASPEPVEDATDVSENGEVDKSGASRESEWSTQAAMVRAQLEFQQSTFPALSPATLAAESQTPLITPRAMTGVSNAATTPLRALNVPRDEALPNGGVSRGPPISTQDLFGAASPFSFSTAKKKTEEALKPSEATPSGSVKGERIPLKDKKTMSSFWSFVTDKASQGSPGCLGERSRCSVREIEAPHVNRDTSLDDFGRHFTGAFLPQIGGTWREEEANEKGASPSTNTTAALPPPPPLLPPSRRPLRRARRPTTLDARRSTDRILAFPPTARPATSATHPATRCSADGRINVEPMSPQPAVQGNASPPASVRSSASRRHHHEAPAPASATAAAPDAPAHARTPTPKSLSQTGRSRTAPLAHDGALWTSSIDRPQLDERDSIFATTYRASDSPISSPRATAPSLDTLHHAPQHSLSDMAAPAAPQRRVMDPPIVRRKHSTIPPATPIDHRAVLTTPFNPFNPRTATAAGLCLEPAHHSPPPYMSPVDSPVQRPVTPHHPELQSTLEDAFLDSEERRRNREWREGKPMPFKGNMVLDTPVMDVEMEKKIEATLAKTEQHTSARSRKASHYLRVFKDGDPCEEPKKKDKSAKDRLPAERSLSTLSEEASVKFSAAETSNLTEQLRQASLASSAVQSPIGGPPDSYFDANSGPPTQAGIVVTPPSQASTRQDQANAEKRQLPRRLLEDIRGFGHLSPGADKRSPLARSLPTSAVDKVHAHAPANAALHYEEPCDYFQAKEGSSAERTPGSEEEEESEKEQISSALYFPHRRLKTGEQAPKEPGSRDREVNAVEKRASVHESARPKGWATEKQVQTPQEVEISLQSKDTNQCLHGDISAATAAQKDKDQPLTPSAIDSLSAESEPESLAESTHSLLGYESSATDDLGTTPTATRQKQESKAAPAAPSHPPAPLGAVELKPYDHQVGGHSTVYRFSRRAVCKQLNNRENEFYETVERQHPELLEFLPRYIGVLNVTYRKAPKKKKAHKDKAKQDASHVTSATQSDHTSRQASTAPHDPAKPEPTRMVSHSQQIMPTPQVIFENNRHIIPDNLFRVPPRSTTPDPWMRNSYLSQQHRRYQSEYGYPSRSPSRPPLPHASSWGVTTINRKLQEEVLRQVFAPPTIRHRPRHHHHHHGISSRNVGEQSTVGSAPTIRRNSTDVATLQSQPPEESTRKQVLKAEARRHASAGGAEFAGSGPLAGGSVPNDEALKPPPSNLPRRRHSGSGLLRRPLGIDTVQRHGLEYYDEDGYGGDAEEEVFRMDEDSKTGDQERGRSLHNSRTPKPQHPDEQKQPSGEPSEGTMLPAPVVPSDMGAPPSEEPSNPENALQPSDERVQHFILLEDLTAGMARPCVLDLKMGTRQYGIEADEKKQRSQRRKCQMTTSRELGVRVCGMQIWNVKTQSYIFEDKYFGRDLKAGKEFQDALKRFFWDGTSYKAASKHIPVILEKISQLERMIKNLPGYRFYASSLLMLYDRGDGESKDVVGSQANGHSRKGEDSVASGLTSPGPAAASHPTHEKHPEIKLKIVDFANCVTAEDPLPEDLPCPPENPNGIDRGYLRGLRSLRLYFQRIWNDINEEWVERGEGEGMARNHHHGPGLGEVGAGWMDDTGGEDTGYVSF</sequence>
<accession>R0K0I9</accession>
<evidence type="ECO:0000313" key="7">
    <source>
        <dbReference type="Proteomes" id="UP000016935"/>
    </source>
</evidence>
<feature type="compositionally biased region" description="Polar residues" evidence="5">
    <location>
        <begin position="1246"/>
        <end position="1260"/>
    </location>
</feature>
<dbReference type="GO" id="GO:0008440">
    <property type="term" value="F:inositol-1,4,5-trisphosphate 3-kinase activity"/>
    <property type="evidence" value="ECO:0007669"/>
    <property type="project" value="TreeGrafter"/>
</dbReference>
<evidence type="ECO:0000256" key="4">
    <source>
        <dbReference type="RuleBase" id="RU363090"/>
    </source>
</evidence>
<feature type="compositionally biased region" description="Low complexity" evidence="5">
    <location>
        <begin position="1551"/>
        <end position="1561"/>
    </location>
</feature>
<feature type="compositionally biased region" description="Low complexity" evidence="5">
    <location>
        <begin position="1679"/>
        <end position="1689"/>
    </location>
</feature>
<feature type="compositionally biased region" description="Basic and acidic residues" evidence="5">
    <location>
        <begin position="194"/>
        <end position="212"/>
    </location>
</feature>
<feature type="region of interest" description="Disordered" evidence="5">
    <location>
        <begin position="1625"/>
        <end position="1692"/>
    </location>
</feature>
<feature type="compositionally biased region" description="Basic residues" evidence="5">
    <location>
        <begin position="1488"/>
        <end position="1501"/>
    </location>
</feature>
<feature type="region of interest" description="Disordered" evidence="5">
    <location>
        <begin position="1485"/>
        <end position="1596"/>
    </location>
</feature>
<feature type="compositionally biased region" description="Basic and acidic residues" evidence="5">
    <location>
        <begin position="389"/>
        <end position="400"/>
    </location>
</feature>